<dbReference type="PROSITE" id="PS50088">
    <property type="entry name" value="ANK_REPEAT"/>
    <property type="match status" value="6"/>
</dbReference>
<feature type="repeat" description="ANK" evidence="3">
    <location>
        <begin position="442"/>
        <end position="474"/>
    </location>
</feature>
<evidence type="ECO:0000256" key="4">
    <source>
        <dbReference type="SAM" id="MobiDB-lite"/>
    </source>
</evidence>
<dbReference type="Pfam" id="PF00023">
    <property type="entry name" value="Ank"/>
    <property type="match status" value="2"/>
</dbReference>
<dbReference type="SUPFAM" id="SSF48403">
    <property type="entry name" value="Ankyrin repeat"/>
    <property type="match status" value="1"/>
</dbReference>
<evidence type="ECO:0000256" key="3">
    <source>
        <dbReference type="PROSITE-ProRule" id="PRU00023"/>
    </source>
</evidence>
<feature type="compositionally biased region" description="Basic and acidic residues" evidence="4">
    <location>
        <begin position="1"/>
        <end position="10"/>
    </location>
</feature>
<reference evidence="5" key="1">
    <citation type="submission" date="2021-04" db="EMBL/GenBank/DDBJ databases">
        <authorList>
            <consortium name="Molecular Ecology Group"/>
        </authorList>
    </citation>
    <scope>NUCLEOTIDE SEQUENCE</scope>
</reference>
<dbReference type="PANTHER" id="PTHR24198:SF165">
    <property type="entry name" value="ANKYRIN REPEAT-CONTAINING PROTEIN-RELATED"/>
    <property type="match status" value="1"/>
</dbReference>
<dbReference type="PROSITE" id="PS50297">
    <property type="entry name" value="ANK_REP_REGION"/>
    <property type="match status" value="5"/>
</dbReference>
<sequence>MAAEANEERFQFPSSLPSGSELPGRVHLVVPKVDVEHNNASAHEGIAISDGLDMVEQNTDSAVLQTEGQDSFKTFQPHFLLNRLDDIKEISGGALRDIINTCSSEDTKKRHSLSADEDNLNYMEVVCEFYKAVVDGSLDVVEEIVLTYNIDINIVFNGTMPFVTRKHCGWNALHVAAAYGNVKTMQFLLAQGCDIEAVTREGETALHIAAKHGTSDVVSLLLERNVFLRDRQNSQGVTALLKAIFNSQYTFKENYRRCVDLLLGAGCNPNISSSSKVTALHLAVDKGDFKIVEKLLCSHANVNAVCDHNTTPLTRAVVAKFISMNIITALLLAGADTCWKMNGRSTLHIAVSRCDENVIETFLKSGADPNCEDVSGKTPLWIAVEENNIKVVPILVQGGGNVNYVRLPQCVSLLCQAIRNNSFDMVKLLLDLGASTYTETFMWSTPLHFAVDQQNISIIKELLRVNCSLNTTSNAKYSLRPMTPMQIAMDLGNVEIICLLLQAGCKVKTSWLREDRLSHALASKPDAVRHLQKYVSEVPSLLHLSCLSIREYLRDHFRTAVEVLKQTGVIPHKIADYISLAHVLD</sequence>
<evidence type="ECO:0000256" key="1">
    <source>
        <dbReference type="ARBA" id="ARBA00022737"/>
    </source>
</evidence>
<evidence type="ECO:0000256" key="2">
    <source>
        <dbReference type="ARBA" id="ARBA00023043"/>
    </source>
</evidence>
<keyword evidence="2 3" id="KW-0040">ANK repeat</keyword>
<feature type="repeat" description="ANK" evidence="3">
    <location>
        <begin position="342"/>
        <end position="374"/>
    </location>
</feature>
<dbReference type="Proteomes" id="UP000678393">
    <property type="component" value="Unassembled WGS sequence"/>
</dbReference>
<feature type="repeat" description="ANK" evidence="3">
    <location>
        <begin position="201"/>
        <end position="233"/>
    </location>
</feature>
<feature type="region of interest" description="Disordered" evidence="4">
    <location>
        <begin position="1"/>
        <end position="23"/>
    </location>
</feature>
<name>A0A8S4A7R8_9EUPU</name>
<keyword evidence="6" id="KW-1185">Reference proteome</keyword>
<organism evidence="5 6">
    <name type="scientific">Candidula unifasciata</name>
    <dbReference type="NCBI Taxonomy" id="100452"/>
    <lineage>
        <taxon>Eukaryota</taxon>
        <taxon>Metazoa</taxon>
        <taxon>Spiralia</taxon>
        <taxon>Lophotrochozoa</taxon>
        <taxon>Mollusca</taxon>
        <taxon>Gastropoda</taxon>
        <taxon>Heterobranchia</taxon>
        <taxon>Euthyneura</taxon>
        <taxon>Panpulmonata</taxon>
        <taxon>Eupulmonata</taxon>
        <taxon>Stylommatophora</taxon>
        <taxon>Helicina</taxon>
        <taxon>Helicoidea</taxon>
        <taxon>Geomitridae</taxon>
        <taxon>Candidula</taxon>
    </lineage>
</organism>
<dbReference type="Gene3D" id="1.25.40.20">
    <property type="entry name" value="Ankyrin repeat-containing domain"/>
    <property type="match status" value="3"/>
</dbReference>
<dbReference type="InterPro" id="IPR036770">
    <property type="entry name" value="Ankyrin_rpt-contain_sf"/>
</dbReference>
<feature type="repeat" description="ANK" evidence="3">
    <location>
        <begin position="168"/>
        <end position="200"/>
    </location>
</feature>
<feature type="repeat" description="ANK" evidence="3">
    <location>
        <begin position="375"/>
        <end position="407"/>
    </location>
</feature>
<accession>A0A8S4A7R8</accession>
<dbReference type="AlphaFoldDB" id="A0A8S4A7R8"/>
<dbReference type="OrthoDB" id="194358at2759"/>
<dbReference type="Pfam" id="PF12796">
    <property type="entry name" value="Ank_2"/>
    <property type="match status" value="3"/>
</dbReference>
<feature type="repeat" description="ANK" evidence="3">
    <location>
        <begin position="275"/>
        <end position="307"/>
    </location>
</feature>
<evidence type="ECO:0000313" key="5">
    <source>
        <dbReference type="EMBL" id="CAG5136318.1"/>
    </source>
</evidence>
<protein>
    <submittedName>
        <fullName evidence="5">Uncharacterized protein</fullName>
    </submittedName>
</protein>
<dbReference type="PANTHER" id="PTHR24198">
    <property type="entry name" value="ANKYRIN REPEAT AND PROTEIN KINASE DOMAIN-CONTAINING PROTEIN"/>
    <property type="match status" value="1"/>
</dbReference>
<evidence type="ECO:0000313" key="6">
    <source>
        <dbReference type="Proteomes" id="UP000678393"/>
    </source>
</evidence>
<dbReference type="SMART" id="SM00248">
    <property type="entry name" value="ANK"/>
    <property type="match status" value="10"/>
</dbReference>
<keyword evidence="1" id="KW-0677">Repeat</keyword>
<proteinExistence type="predicted"/>
<feature type="compositionally biased region" description="Low complexity" evidence="4">
    <location>
        <begin position="13"/>
        <end position="23"/>
    </location>
</feature>
<dbReference type="EMBL" id="CAJHNH020008519">
    <property type="protein sequence ID" value="CAG5136318.1"/>
    <property type="molecule type" value="Genomic_DNA"/>
</dbReference>
<dbReference type="PRINTS" id="PR01415">
    <property type="entry name" value="ANKYRIN"/>
</dbReference>
<dbReference type="InterPro" id="IPR002110">
    <property type="entry name" value="Ankyrin_rpt"/>
</dbReference>
<comment type="caution">
    <text evidence="5">The sequence shown here is derived from an EMBL/GenBank/DDBJ whole genome shotgun (WGS) entry which is preliminary data.</text>
</comment>
<gene>
    <name evidence="5" type="ORF">CUNI_LOCUS21876</name>
</gene>